<keyword evidence="5" id="KW-1185">Reference proteome</keyword>
<comment type="caution">
    <text evidence="4">The sequence shown here is derived from an EMBL/GenBank/DDBJ whole genome shotgun (WGS) entry which is preliminary data.</text>
</comment>
<dbReference type="SUPFAM" id="SSF160527">
    <property type="entry name" value="V-type ATPase subunit E-like"/>
    <property type="match status" value="1"/>
</dbReference>
<protein>
    <submittedName>
        <fullName evidence="4">V-type ATP synthase subunit E</fullName>
    </submittedName>
</protein>
<evidence type="ECO:0000256" key="3">
    <source>
        <dbReference type="ARBA" id="ARBA00023065"/>
    </source>
</evidence>
<comment type="similarity">
    <text evidence="1">Belongs to the V-ATPase E subunit family.</text>
</comment>
<dbReference type="Proteomes" id="UP001298681">
    <property type="component" value="Unassembled WGS sequence"/>
</dbReference>
<proteinExistence type="inferred from homology"/>
<dbReference type="Pfam" id="PF01991">
    <property type="entry name" value="vATP-synt_E"/>
    <property type="match status" value="1"/>
</dbReference>
<evidence type="ECO:0000313" key="4">
    <source>
        <dbReference type="EMBL" id="MCG4610369.1"/>
    </source>
</evidence>
<keyword evidence="3" id="KW-0406">Ion transport</keyword>
<dbReference type="RefSeq" id="WP_237966608.1">
    <property type="nucleotide sequence ID" value="NZ_JAKNHQ010000005.1"/>
</dbReference>
<dbReference type="InterPro" id="IPR038495">
    <property type="entry name" value="ATPase_E_C"/>
</dbReference>
<evidence type="ECO:0000256" key="1">
    <source>
        <dbReference type="ARBA" id="ARBA00005901"/>
    </source>
</evidence>
<dbReference type="Gene3D" id="3.30.2320.30">
    <property type="entry name" value="ATP synthase, E subunit, C-terminal"/>
    <property type="match status" value="1"/>
</dbReference>
<evidence type="ECO:0000313" key="5">
    <source>
        <dbReference type="Proteomes" id="UP001298681"/>
    </source>
</evidence>
<keyword evidence="2" id="KW-0813">Transport</keyword>
<gene>
    <name evidence="4" type="ORF">L0P57_05420</name>
</gene>
<dbReference type="EMBL" id="JAKNHQ010000005">
    <property type="protein sequence ID" value="MCG4610369.1"/>
    <property type="molecule type" value="Genomic_DNA"/>
</dbReference>
<sequence length="201" mass="23027">MAINYNDEKIGKFYQAILHYGEEQRKKIEEEVAAFKQKELDEAEIGVLTEAYHLIQKEMAQMRSGIARELAQREMDGRRALLEQRRKIMEQVFSRAAEELRAYTQKPEYAALLQTYACNLSSAFQKEGTVILLRKEDAPYQQQIAEAFGQPCRFETDPTIRIGGLRAYNSAMGIMADETLDAMLEDQRGWFEENSGLTLAG</sequence>
<evidence type="ECO:0000256" key="2">
    <source>
        <dbReference type="ARBA" id="ARBA00022448"/>
    </source>
</evidence>
<name>A0ABS9MHS8_9FIRM</name>
<reference evidence="4 5" key="1">
    <citation type="submission" date="2022-01" db="EMBL/GenBank/DDBJ databases">
        <title>Collection of gut derived symbiotic bacterial strains cultured from healthy donors.</title>
        <authorList>
            <person name="Lin H."/>
            <person name="Kohout C."/>
            <person name="Waligurski E."/>
            <person name="Pamer E.G."/>
        </authorList>
    </citation>
    <scope>NUCLEOTIDE SEQUENCE [LARGE SCALE GENOMIC DNA]</scope>
    <source>
        <strain evidence="4 5">DFI.7.58</strain>
    </source>
</reference>
<organism evidence="4 5">
    <name type="scientific">Anaeromassilibacillus senegalensis</name>
    <dbReference type="NCBI Taxonomy" id="1673717"/>
    <lineage>
        <taxon>Bacteria</taxon>
        <taxon>Bacillati</taxon>
        <taxon>Bacillota</taxon>
        <taxon>Clostridia</taxon>
        <taxon>Eubacteriales</taxon>
        <taxon>Acutalibacteraceae</taxon>
        <taxon>Anaeromassilibacillus</taxon>
    </lineage>
</organism>
<dbReference type="InterPro" id="IPR002842">
    <property type="entry name" value="ATPase_V1_Esu"/>
</dbReference>
<accession>A0ABS9MHS8</accession>